<dbReference type="Gene3D" id="3.10.20.90">
    <property type="entry name" value="Phosphatidylinositol 3-kinase Catalytic Subunit, Chain A, domain 1"/>
    <property type="match status" value="1"/>
</dbReference>
<evidence type="ECO:0000313" key="10">
    <source>
        <dbReference type="EMBL" id="VDD24307.1"/>
    </source>
</evidence>
<feature type="domain" description="Ubiquitin-like" evidence="8">
    <location>
        <begin position="54"/>
        <end position="130"/>
    </location>
</feature>
<dbReference type="SUPFAM" id="SSF54236">
    <property type="entry name" value="Ubiquitin-like"/>
    <property type="match status" value="1"/>
</dbReference>
<dbReference type="Gene3D" id="3.90.1750.10">
    <property type="entry name" value="Hect, E3 ligase catalytic domains"/>
    <property type="match status" value="1"/>
</dbReference>
<dbReference type="SMART" id="SM00119">
    <property type="entry name" value="HECTc"/>
    <property type="match status" value="1"/>
</dbReference>
<comment type="catalytic activity">
    <reaction evidence="1">
        <text>S-ubiquitinyl-[E2 ubiquitin-conjugating enzyme]-L-cysteine + [acceptor protein]-L-lysine = [E2 ubiquitin-conjugating enzyme]-L-cysteine + N(6)-ubiquitinyl-[acceptor protein]-L-lysine.</text>
        <dbReference type="EC" id="2.3.2.26"/>
    </reaction>
</comment>
<feature type="region of interest" description="Disordered" evidence="7">
    <location>
        <begin position="1"/>
        <end position="27"/>
    </location>
</feature>
<dbReference type="InterPro" id="IPR050409">
    <property type="entry name" value="E3_ubiq-protein_ligase"/>
</dbReference>
<name>A0A3P6CZP8_BRAOL</name>
<dbReference type="Pfam" id="PF00632">
    <property type="entry name" value="HECT"/>
    <property type="match status" value="1"/>
</dbReference>
<proteinExistence type="predicted"/>
<evidence type="ECO:0000256" key="2">
    <source>
        <dbReference type="ARBA" id="ARBA00004906"/>
    </source>
</evidence>
<dbReference type="Gene3D" id="3.30.2160.10">
    <property type="entry name" value="Hect, E3 ligase catalytic domain"/>
    <property type="match status" value="1"/>
</dbReference>
<evidence type="ECO:0000256" key="7">
    <source>
        <dbReference type="SAM" id="MobiDB-lite"/>
    </source>
</evidence>
<dbReference type="Pfam" id="PF00240">
    <property type="entry name" value="ubiquitin"/>
    <property type="match status" value="1"/>
</dbReference>
<dbReference type="GO" id="GO:0000209">
    <property type="term" value="P:protein polyubiquitination"/>
    <property type="evidence" value="ECO:0007669"/>
    <property type="project" value="TreeGrafter"/>
</dbReference>
<dbReference type="GO" id="GO:0061630">
    <property type="term" value="F:ubiquitin protein ligase activity"/>
    <property type="evidence" value="ECO:0007669"/>
    <property type="project" value="UniProtKB-EC"/>
</dbReference>
<dbReference type="InterPro" id="IPR019956">
    <property type="entry name" value="Ubiquitin_dom"/>
</dbReference>
<dbReference type="SUPFAM" id="SSF56204">
    <property type="entry name" value="Hect, E3 ligase catalytic domain"/>
    <property type="match status" value="1"/>
</dbReference>
<reference evidence="10" key="1">
    <citation type="submission" date="2018-11" db="EMBL/GenBank/DDBJ databases">
        <authorList>
            <consortium name="Genoscope - CEA"/>
            <person name="William W."/>
        </authorList>
    </citation>
    <scope>NUCLEOTIDE SEQUENCE</scope>
</reference>
<dbReference type="GO" id="GO:0005737">
    <property type="term" value="C:cytoplasm"/>
    <property type="evidence" value="ECO:0007669"/>
    <property type="project" value="TreeGrafter"/>
</dbReference>
<organism evidence="10">
    <name type="scientific">Brassica oleracea</name>
    <name type="common">Wild cabbage</name>
    <dbReference type="NCBI Taxonomy" id="3712"/>
    <lineage>
        <taxon>Eukaryota</taxon>
        <taxon>Viridiplantae</taxon>
        <taxon>Streptophyta</taxon>
        <taxon>Embryophyta</taxon>
        <taxon>Tracheophyta</taxon>
        <taxon>Spermatophyta</taxon>
        <taxon>Magnoliopsida</taxon>
        <taxon>eudicotyledons</taxon>
        <taxon>Gunneridae</taxon>
        <taxon>Pentapetalae</taxon>
        <taxon>rosids</taxon>
        <taxon>malvids</taxon>
        <taxon>Brassicales</taxon>
        <taxon>Brassicaceae</taxon>
        <taxon>Brassiceae</taxon>
        <taxon>Brassica</taxon>
    </lineage>
</organism>
<dbReference type="SMART" id="SM00213">
    <property type="entry name" value="UBQ"/>
    <property type="match status" value="1"/>
</dbReference>
<evidence type="ECO:0000256" key="1">
    <source>
        <dbReference type="ARBA" id="ARBA00000885"/>
    </source>
</evidence>
<dbReference type="InterPro" id="IPR029071">
    <property type="entry name" value="Ubiquitin-like_domsf"/>
</dbReference>
<dbReference type="EC" id="2.3.2.26" evidence="3"/>
<dbReference type="CDD" id="cd00078">
    <property type="entry name" value="HECTc"/>
    <property type="match status" value="1"/>
</dbReference>
<comment type="pathway">
    <text evidence="2">Protein modification; protein ubiquitination.</text>
</comment>
<feature type="compositionally biased region" description="Low complexity" evidence="7">
    <location>
        <begin position="1"/>
        <end position="16"/>
    </location>
</feature>
<dbReference type="GO" id="GO:0006511">
    <property type="term" value="P:ubiquitin-dependent protein catabolic process"/>
    <property type="evidence" value="ECO:0007669"/>
    <property type="project" value="TreeGrafter"/>
</dbReference>
<evidence type="ECO:0000259" key="9">
    <source>
        <dbReference type="PROSITE" id="PS50237"/>
    </source>
</evidence>
<feature type="active site" description="Glycyl thioester intermediate" evidence="6">
    <location>
        <position position="793"/>
    </location>
</feature>
<dbReference type="PROSITE" id="PS50237">
    <property type="entry name" value="HECT"/>
    <property type="match status" value="1"/>
</dbReference>
<dbReference type="AlphaFoldDB" id="A0A3P6CZP8"/>
<dbReference type="InterPro" id="IPR035983">
    <property type="entry name" value="Hect_E3_ubiquitin_ligase"/>
</dbReference>
<evidence type="ECO:0000256" key="6">
    <source>
        <dbReference type="PROSITE-ProRule" id="PRU00104"/>
    </source>
</evidence>
<sequence length="827" mass="95207">MTRRLTSSLSHRSSSSDNPKRKLDENGVENLLLPKMKRHEVSAESSSGSESTRLQIFVRMMSGGKTTVIHADKNDTVEQLHHRIELKTKIPAKEQRVIYKGKQLQLEHSLSYYSIEQDSSLHLLGRMQSTEHPVAWRTVDDIMYAVSRMLRGDWFVSVNNINDILVTFFDTMPKKATCEYLEIFLNSSVPAALVMLFASPLETNKSCAKSSIKLFFDSCIDLPDHEQRCFLPVVLEFFRLLRKVCPRNKLYVSCRNTLGSVLESVYSSGESRSCLLSIGDEIFPCVRELAKLMVKQLVDDDDDSGRPSSCDVQKVSSFWLPLRYSIQNQAETFTLIAFPLQNNVHGKLYHIFEKLLNAMGEGMSRLESILARRGAVSAKCSHYLAILKIVSSMSELYQGGKERVARLLSSRKASFGALVLKFAKRGDDDDHQWIFEYKEATTFESRRHLAMLLFPDVEEEEEDYEEMHEMLIDRSNLLAESFEYITEASSEELHGRLFMEFKNEEATGPGVLREWFYLLCQEIFNPQNTLFTRSADDSRRFSPNPASEVDPLHLDYFEFTGRVIALALMHKVQVGVLFDRVFFLQLTGKKIGLEDIKNTDRIMYNSCKQILEMDPECFDSDAGLGLTFVSETEVLGKRETKELLKDGKSIAVNSKNREQYVNLLIKHRFATSVSEQVNQFSQGFSDILADTACFFERLYVEDFDCMLGGGDNLISIDDWKAHTEYNRFKKTDRLIGWFWKILKKMTEGERRSVLFFWTSTRFIPVEGFRGLSSKLYIYRLHEAKDHLPTSHTCFYRLCLPKYPKIGLMEKRLRLIAQDHVSSSFGQW</sequence>
<dbReference type="InterPro" id="IPR000626">
    <property type="entry name" value="Ubiquitin-like_dom"/>
</dbReference>
<gene>
    <name evidence="10" type="ORF">BOLC2T10081H</name>
</gene>
<accession>A0A3P6CZP8</accession>
<dbReference type="PROSITE" id="PS50053">
    <property type="entry name" value="UBIQUITIN_2"/>
    <property type="match status" value="1"/>
</dbReference>
<dbReference type="Gene3D" id="3.30.2410.10">
    <property type="entry name" value="Hect, E3 ligase catalytic domain"/>
    <property type="match status" value="1"/>
</dbReference>
<dbReference type="PANTHER" id="PTHR11254">
    <property type="entry name" value="HECT DOMAIN UBIQUITIN-PROTEIN LIGASE"/>
    <property type="match status" value="1"/>
</dbReference>
<dbReference type="FunFam" id="3.30.2410.10:FF:000020">
    <property type="entry name" value="E3 ubiquitin-protein ligase UPL5"/>
    <property type="match status" value="1"/>
</dbReference>
<keyword evidence="4" id="KW-0808">Transferase</keyword>
<feature type="domain" description="HECT" evidence="9">
    <location>
        <begin position="489"/>
        <end position="827"/>
    </location>
</feature>
<evidence type="ECO:0000259" key="8">
    <source>
        <dbReference type="PROSITE" id="PS50053"/>
    </source>
</evidence>
<keyword evidence="5 6" id="KW-0833">Ubl conjugation pathway</keyword>
<dbReference type="PANTHER" id="PTHR11254:SF424">
    <property type="entry name" value="E3 UBIQUITIN-PROTEIN LIGASE UPL5"/>
    <property type="match status" value="1"/>
</dbReference>
<evidence type="ECO:0000256" key="5">
    <source>
        <dbReference type="ARBA" id="ARBA00022786"/>
    </source>
</evidence>
<dbReference type="InterPro" id="IPR000569">
    <property type="entry name" value="HECT_dom"/>
</dbReference>
<dbReference type="EMBL" id="LR031874">
    <property type="protein sequence ID" value="VDD24307.1"/>
    <property type="molecule type" value="Genomic_DNA"/>
</dbReference>
<evidence type="ECO:0000256" key="3">
    <source>
        <dbReference type="ARBA" id="ARBA00012485"/>
    </source>
</evidence>
<protein>
    <recommendedName>
        <fullName evidence="3">HECT-type E3 ubiquitin transferase</fullName>
        <ecNumber evidence="3">2.3.2.26</ecNumber>
    </recommendedName>
</protein>
<dbReference type="PRINTS" id="PR00348">
    <property type="entry name" value="UBIQUITIN"/>
</dbReference>
<evidence type="ECO:0000256" key="4">
    <source>
        <dbReference type="ARBA" id="ARBA00022679"/>
    </source>
</evidence>